<evidence type="ECO:0000313" key="2">
    <source>
        <dbReference type="Proteomes" id="UP000265520"/>
    </source>
</evidence>
<organism evidence="1 2">
    <name type="scientific">Trifolium medium</name>
    <dbReference type="NCBI Taxonomy" id="97028"/>
    <lineage>
        <taxon>Eukaryota</taxon>
        <taxon>Viridiplantae</taxon>
        <taxon>Streptophyta</taxon>
        <taxon>Embryophyta</taxon>
        <taxon>Tracheophyta</taxon>
        <taxon>Spermatophyta</taxon>
        <taxon>Magnoliopsida</taxon>
        <taxon>eudicotyledons</taxon>
        <taxon>Gunneridae</taxon>
        <taxon>Pentapetalae</taxon>
        <taxon>rosids</taxon>
        <taxon>fabids</taxon>
        <taxon>Fabales</taxon>
        <taxon>Fabaceae</taxon>
        <taxon>Papilionoideae</taxon>
        <taxon>50 kb inversion clade</taxon>
        <taxon>NPAAA clade</taxon>
        <taxon>Hologalegina</taxon>
        <taxon>IRL clade</taxon>
        <taxon>Trifolieae</taxon>
        <taxon>Trifolium</taxon>
    </lineage>
</organism>
<protein>
    <submittedName>
        <fullName evidence="1">Uncharacterized protein</fullName>
    </submittedName>
</protein>
<sequence>VMRSCNCFGVILGLRKFLFVIVLTGMSGDGGDLYLFGMEDLLRECFFYLKNVSLRSNVAERWTRRGIHSDRCLFFRGGCSPIGFRRRTTCSQEEFCSLISDCALIDMVCKVRYQLMRTLMLYNFAGYRGIYLVEHWHNDQTPCSANFHDLLQL</sequence>
<evidence type="ECO:0000313" key="1">
    <source>
        <dbReference type="EMBL" id="MCH86420.1"/>
    </source>
</evidence>
<comment type="caution">
    <text evidence="1">The sequence shown here is derived from an EMBL/GenBank/DDBJ whole genome shotgun (WGS) entry which is preliminary data.</text>
</comment>
<feature type="non-terminal residue" evidence="1">
    <location>
        <position position="1"/>
    </location>
</feature>
<reference evidence="1 2" key="1">
    <citation type="journal article" date="2018" name="Front. Plant Sci.">
        <title>Red Clover (Trifolium pratense) and Zigzag Clover (T. medium) - A Picture of Genomic Similarities and Differences.</title>
        <authorList>
            <person name="Dluhosova J."/>
            <person name="Istvanek J."/>
            <person name="Nedelnik J."/>
            <person name="Repkova J."/>
        </authorList>
    </citation>
    <scope>NUCLEOTIDE SEQUENCE [LARGE SCALE GENOMIC DNA]</scope>
    <source>
        <strain evidence="2">cv. 10/8</strain>
        <tissue evidence="1">Leaf</tissue>
    </source>
</reference>
<accession>A0A392MFZ8</accession>
<keyword evidence="2" id="KW-1185">Reference proteome</keyword>
<dbReference type="AlphaFoldDB" id="A0A392MFZ8"/>
<dbReference type="Proteomes" id="UP000265520">
    <property type="component" value="Unassembled WGS sequence"/>
</dbReference>
<proteinExistence type="predicted"/>
<gene>
    <name evidence="1" type="ORF">A2U01_0007277</name>
</gene>
<name>A0A392MFZ8_9FABA</name>
<dbReference type="EMBL" id="LXQA010010287">
    <property type="protein sequence ID" value="MCH86420.1"/>
    <property type="molecule type" value="Genomic_DNA"/>
</dbReference>